<dbReference type="Proteomes" id="UP001370490">
    <property type="component" value="Unassembled WGS sequence"/>
</dbReference>
<organism evidence="12 13">
    <name type="scientific">Dillenia turbinata</name>
    <dbReference type="NCBI Taxonomy" id="194707"/>
    <lineage>
        <taxon>Eukaryota</taxon>
        <taxon>Viridiplantae</taxon>
        <taxon>Streptophyta</taxon>
        <taxon>Embryophyta</taxon>
        <taxon>Tracheophyta</taxon>
        <taxon>Spermatophyta</taxon>
        <taxon>Magnoliopsida</taxon>
        <taxon>eudicotyledons</taxon>
        <taxon>Gunneridae</taxon>
        <taxon>Pentapetalae</taxon>
        <taxon>Dilleniales</taxon>
        <taxon>Dilleniaceae</taxon>
        <taxon>Dillenia</taxon>
    </lineage>
</organism>
<dbReference type="EMBL" id="JBAMMX010000002">
    <property type="protein sequence ID" value="KAK6945738.1"/>
    <property type="molecule type" value="Genomic_DNA"/>
</dbReference>
<keyword evidence="7 10" id="KW-1133">Transmembrane helix</keyword>
<evidence type="ECO:0000259" key="11">
    <source>
        <dbReference type="PROSITE" id="PS50850"/>
    </source>
</evidence>
<feature type="transmembrane region" description="Helical" evidence="10">
    <location>
        <begin position="26"/>
        <end position="46"/>
    </location>
</feature>
<comment type="similarity">
    <text evidence="2 9">Belongs to the major facilitator superfamily. Sugar transporter (TC 2.A.1.1) family.</text>
</comment>
<evidence type="ECO:0000313" key="13">
    <source>
        <dbReference type="Proteomes" id="UP001370490"/>
    </source>
</evidence>
<evidence type="ECO:0000256" key="8">
    <source>
        <dbReference type="ARBA" id="ARBA00023136"/>
    </source>
</evidence>
<keyword evidence="5 10" id="KW-0812">Transmembrane</keyword>
<evidence type="ECO:0000256" key="5">
    <source>
        <dbReference type="ARBA" id="ARBA00022692"/>
    </source>
</evidence>
<dbReference type="PANTHER" id="PTHR23500:SF44">
    <property type="entry name" value="SUGAR TRANSPORT PROTEIN 5"/>
    <property type="match status" value="1"/>
</dbReference>
<dbReference type="GO" id="GO:0015293">
    <property type="term" value="F:symporter activity"/>
    <property type="evidence" value="ECO:0007669"/>
    <property type="project" value="UniProtKB-KW"/>
</dbReference>
<dbReference type="InterPro" id="IPR045262">
    <property type="entry name" value="STP/PLT_plant"/>
</dbReference>
<dbReference type="InterPro" id="IPR003663">
    <property type="entry name" value="Sugar/inositol_transpt"/>
</dbReference>
<sequence>MPLSAAIHDNNGGTENHCDGKLTPSVVIICIVAASAGLIFGYDIGISGGVTSMEPFLQKFFPSVLKKMAEATPNQYCIFDSQLLTLFTSSFYLSGLVASLLAGRITIAGGRKATLLLGGVIFLVGSAVGGFATNVAMLILGRLLLGFGVGFTNQAAPVYLAEMAPPSYRGALVTAFQFFLSGGVVVASLVNVFVAPLGAISWRLAIGIAAVPAAVMTLGVLFIPDTPTSLLQRGKVNEARQSLIQIRGTDSDTEPEFNELIRSSQATQGNNRGPYAKIFERRYRPQLVMSMAISSCQQLTGISAVAFYAPVLFRSIGFGSNGALLGAAILGGVNLGSTVVSTILVDRVGRRFLFLEGGIQILICE</sequence>
<evidence type="ECO:0000256" key="10">
    <source>
        <dbReference type="SAM" id="Phobius"/>
    </source>
</evidence>
<dbReference type="InterPro" id="IPR005829">
    <property type="entry name" value="Sugar_transporter_CS"/>
</dbReference>
<evidence type="ECO:0000313" key="12">
    <source>
        <dbReference type="EMBL" id="KAK6945738.1"/>
    </source>
</evidence>
<dbReference type="InterPro" id="IPR020846">
    <property type="entry name" value="MFS_dom"/>
</dbReference>
<dbReference type="CDD" id="cd17361">
    <property type="entry name" value="MFS_STP"/>
    <property type="match status" value="1"/>
</dbReference>
<dbReference type="GO" id="GO:0015145">
    <property type="term" value="F:monosaccharide transmembrane transporter activity"/>
    <property type="evidence" value="ECO:0007669"/>
    <property type="project" value="InterPro"/>
</dbReference>
<feature type="non-terminal residue" evidence="12">
    <location>
        <position position="365"/>
    </location>
</feature>
<evidence type="ECO:0000256" key="4">
    <source>
        <dbReference type="ARBA" id="ARBA00022597"/>
    </source>
</evidence>
<keyword evidence="4 12" id="KW-0762">Sugar transport</keyword>
<feature type="transmembrane region" description="Helical" evidence="10">
    <location>
        <begin position="83"/>
        <end position="102"/>
    </location>
</feature>
<feature type="domain" description="Major facilitator superfamily (MFS) profile" evidence="11">
    <location>
        <begin position="29"/>
        <end position="365"/>
    </location>
</feature>
<dbReference type="InterPro" id="IPR044778">
    <property type="entry name" value="MFS_STP/MST-like_plant"/>
</dbReference>
<feature type="transmembrane region" description="Helical" evidence="10">
    <location>
        <begin position="114"/>
        <end position="133"/>
    </location>
</feature>
<dbReference type="NCBIfam" id="TIGR00879">
    <property type="entry name" value="SP"/>
    <property type="match status" value="1"/>
</dbReference>
<reference evidence="12 13" key="1">
    <citation type="submission" date="2023-12" db="EMBL/GenBank/DDBJ databases">
        <title>A high-quality genome assembly for Dillenia turbinata (Dilleniales).</title>
        <authorList>
            <person name="Chanderbali A."/>
        </authorList>
    </citation>
    <scope>NUCLEOTIDE SEQUENCE [LARGE SCALE GENOMIC DNA]</scope>
    <source>
        <strain evidence="12">LSX21</strain>
        <tissue evidence="12">Leaf</tissue>
    </source>
</reference>
<dbReference type="PRINTS" id="PR00171">
    <property type="entry name" value="SUGRTRNSPORT"/>
</dbReference>
<comment type="subcellular location">
    <subcellularLocation>
        <location evidence="1">Membrane</location>
        <topology evidence="1">Multi-pass membrane protein</topology>
    </subcellularLocation>
</comment>
<dbReference type="GO" id="GO:0016020">
    <property type="term" value="C:membrane"/>
    <property type="evidence" value="ECO:0007669"/>
    <property type="project" value="UniProtKB-SubCell"/>
</dbReference>
<comment type="caution">
    <text evidence="12">The sequence shown here is derived from an EMBL/GenBank/DDBJ whole genome shotgun (WGS) entry which is preliminary data.</text>
</comment>
<dbReference type="Pfam" id="PF00083">
    <property type="entry name" value="Sugar_tr"/>
    <property type="match status" value="1"/>
</dbReference>
<keyword evidence="8 10" id="KW-0472">Membrane</keyword>
<feature type="transmembrane region" description="Helical" evidence="10">
    <location>
        <begin position="200"/>
        <end position="223"/>
    </location>
</feature>
<protein>
    <submittedName>
        <fullName evidence="12">Major facilitator, sugar transporter-like</fullName>
    </submittedName>
</protein>
<evidence type="ECO:0000256" key="2">
    <source>
        <dbReference type="ARBA" id="ARBA00010992"/>
    </source>
</evidence>
<dbReference type="InterPro" id="IPR036259">
    <property type="entry name" value="MFS_trans_sf"/>
</dbReference>
<gene>
    <name evidence="12" type="ORF">RJ641_013282</name>
</gene>
<dbReference type="PROSITE" id="PS00217">
    <property type="entry name" value="SUGAR_TRANSPORT_2"/>
    <property type="match status" value="1"/>
</dbReference>
<accession>A0AAN8ZSY2</accession>
<dbReference type="PANTHER" id="PTHR23500">
    <property type="entry name" value="SOLUTE CARRIER FAMILY 2, FACILITATED GLUCOSE TRANSPORTER"/>
    <property type="match status" value="1"/>
</dbReference>
<dbReference type="SUPFAM" id="SSF103473">
    <property type="entry name" value="MFS general substrate transporter"/>
    <property type="match status" value="1"/>
</dbReference>
<name>A0AAN8ZSY2_9MAGN</name>
<keyword evidence="3 9" id="KW-0813">Transport</keyword>
<dbReference type="AlphaFoldDB" id="A0AAN8ZSY2"/>
<keyword evidence="13" id="KW-1185">Reference proteome</keyword>
<dbReference type="PROSITE" id="PS50850">
    <property type="entry name" value="MFS"/>
    <property type="match status" value="1"/>
</dbReference>
<dbReference type="InterPro" id="IPR005828">
    <property type="entry name" value="MFS_sugar_transport-like"/>
</dbReference>
<feature type="transmembrane region" description="Helical" evidence="10">
    <location>
        <begin position="172"/>
        <end position="194"/>
    </location>
</feature>
<evidence type="ECO:0000256" key="9">
    <source>
        <dbReference type="RuleBase" id="RU003346"/>
    </source>
</evidence>
<proteinExistence type="inferred from homology"/>
<evidence type="ECO:0000256" key="3">
    <source>
        <dbReference type="ARBA" id="ARBA00022448"/>
    </source>
</evidence>
<keyword evidence="6" id="KW-0769">Symport</keyword>
<evidence type="ECO:0000256" key="6">
    <source>
        <dbReference type="ARBA" id="ARBA00022847"/>
    </source>
</evidence>
<dbReference type="Gene3D" id="1.20.1250.20">
    <property type="entry name" value="MFS general substrate transporter like domains"/>
    <property type="match status" value="1"/>
</dbReference>
<evidence type="ECO:0000256" key="1">
    <source>
        <dbReference type="ARBA" id="ARBA00004141"/>
    </source>
</evidence>
<evidence type="ECO:0000256" key="7">
    <source>
        <dbReference type="ARBA" id="ARBA00022989"/>
    </source>
</evidence>
<feature type="transmembrane region" description="Helical" evidence="10">
    <location>
        <begin position="323"/>
        <end position="345"/>
    </location>
</feature>